<evidence type="ECO:0000313" key="2">
    <source>
        <dbReference type="Proteomes" id="UP000749471"/>
    </source>
</evidence>
<evidence type="ECO:0000313" key="1">
    <source>
        <dbReference type="EMBL" id="MBU5436981.1"/>
    </source>
</evidence>
<dbReference type="RefSeq" id="WP_216516641.1">
    <property type="nucleotide sequence ID" value="NZ_JAHLPM010000002.1"/>
</dbReference>
<protein>
    <recommendedName>
        <fullName evidence="3">Cadherin-like beta sandwich domain-containing protein</fullName>
    </recommendedName>
</protein>
<reference evidence="1 2" key="1">
    <citation type="submission" date="2021-06" db="EMBL/GenBank/DDBJ databases">
        <authorList>
            <person name="Sun Q."/>
            <person name="Li D."/>
        </authorList>
    </citation>
    <scope>NUCLEOTIDE SEQUENCE [LARGE SCALE GENOMIC DNA]</scope>
    <source>
        <strain evidence="1 2">MSJ-40</strain>
    </source>
</reference>
<evidence type="ECO:0008006" key="3">
    <source>
        <dbReference type="Google" id="ProtNLM"/>
    </source>
</evidence>
<gene>
    <name evidence="1" type="ORF">KQI42_03105</name>
</gene>
<accession>A0ABS6E248</accession>
<dbReference type="EMBL" id="JAHLPM010000002">
    <property type="protein sequence ID" value="MBU5436981.1"/>
    <property type="molecule type" value="Genomic_DNA"/>
</dbReference>
<organism evidence="1 2">
    <name type="scientific">Tissierella simiarum</name>
    <dbReference type="NCBI Taxonomy" id="2841534"/>
    <lineage>
        <taxon>Bacteria</taxon>
        <taxon>Bacillati</taxon>
        <taxon>Bacillota</taxon>
        <taxon>Tissierellia</taxon>
        <taxon>Tissierellales</taxon>
        <taxon>Tissierellaceae</taxon>
        <taxon>Tissierella</taxon>
    </lineage>
</organism>
<dbReference type="Proteomes" id="UP000749471">
    <property type="component" value="Unassembled WGS sequence"/>
</dbReference>
<keyword evidence="2" id="KW-1185">Reference proteome</keyword>
<proteinExistence type="predicted"/>
<name>A0ABS6E248_9FIRM</name>
<sequence length="221" mass="23975">MDQAKSARIARDSVKDTDSTLKIFKIAEEDVLSLPNINTTGAEKKFASFENDVVKGIVVEANSTKAKPIVVKVNNTEVVLADLANTVLSENDVVEVVVTAEDETKTTTYKITVKKEVVKDTDSTLKIFKIAEEDVLSLPNINTTGAEKKFASFENDVVKGIVVEANSTKAKPIVVKVNNTEVVLADLANTVLSENDVVEVVVTAEDETKTTTYKITVVKNN</sequence>
<comment type="caution">
    <text evidence="1">The sequence shown here is derived from an EMBL/GenBank/DDBJ whole genome shotgun (WGS) entry which is preliminary data.</text>
</comment>